<comment type="caution">
    <text evidence="3">The sequence shown here is derived from an EMBL/GenBank/DDBJ whole genome shotgun (WGS) entry which is preliminary data.</text>
</comment>
<gene>
    <name evidence="3" type="ORF">GCM10009126_26320</name>
</gene>
<dbReference type="InterPro" id="IPR002575">
    <property type="entry name" value="Aminoglycoside_PTrfase"/>
</dbReference>
<dbReference type="SUPFAM" id="SSF56112">
    <property type="entry name" value="Protein kinase-like (PK-like)"/>
    <property type="match status" value="1"/>
</dbReference>
<evidence type="ECO:0000256" key="1">
    <source>
        <dbReference type="ARBA" id="ARBA00038240"/>
    </source>
</evidence>
<dbReference type="RefSeq" id="WP_343883266.1">
    <property type="nucleotide sequence ID" value="NZ_BAAAFO010000004.1"/>
</dbReference>
<dbReference type="Pfam" id="PF01636">
    <property type="entry name" value="APH"/>
    <property type="match status" value="1"/>
</dbReference>
<dbReference type="Proteomes" id="UP001500657">
    <property type="component" value="Unassembled WGS sequence"/>
</dbReference>
<evidence type="ECO:0000313" key="3">
    <source>
        <dbReference type="EMBL" id="GAA0259684.1"/>
    </source>
</evidence>
<dbReference type="InterPro" id="IPR011009">
    <property type="entry name" value="Kinase-like_dom_sf"/>
</dbReference>
<sequence>MTDLAHRAHGLAGDSTLPDWPALASAEVETLLAGYPQAGRFETIRWHSPRPLSAACLVQTASGSVFVKRHHRRVRSVATLGEEHRFIAHLRDAGMPVPALLHDAQGRTAVAIGDWVYEVHQRAKGIDLYREAISWEPLPIPDHARMAGRTLAMLHDAAETYAAPQRDTHILVARSELILAADPIAALRAQLPSRPGLASYLADRHWTSELADVLAPWHAAAQPRLVRQPRRWAHGDWHVSNLCWSDGGAEAHITDVLDFGLAAANFALFDIATAIERNAIAWLALDADAAHADIARALIEGYRQVRPLDAADIHLLADLLPLVHVDFALSEVEYFHGITQSRANADVAYDTFLRGHAAWFGTREGQSLLQAIRACV</sequence>
<dbReference type="PANTHER" id="PTHR21064:SF6">
    <property type="entry name" value="AMINOGLYCOSIDE PHOSPHOTRANSFERASE DOMAIN-CONTAINING PROTEIN"/>
    <property type="match status" value="1"/>
</dbReference>
<dbReference type="PANTHER" id="PTHR21064">
    <property type="entry name" value="AMINOGLYCOSIDE PHOSPHOTRANSFERASE DOMAIN-CONTAINING PROTEIN-RELATED"/>
    <property type="match status" value="1"/>
</dbReference>
<dbReference type="InterPro" id="IPR050249">
    <property type="entry name" value="Pseudomonas-type_ThrB"/>
</dbReference>
<feature type="domain" description="Aminoglycoside phosphotransferase" evidence="2">
    <location>
        <begin position="56"/>
        <end position="308"/>
    </location>
</feature>
<protein>
    <submittedName>
        <fullName evidence="3">Phosphotransferase</fullName>
    </submittedName>
</protein>
<dbReference type="EMBL" id="BAAAFO010000004">
    <property type="protein sequence ID" value="GAA0259684.1"/>
    <property type="molecule type" value="Genomic_DNA"/>
</dbReference>
<evidence type="ECO:0000313" key="4">
    <source>
        <dbReference type="Proteomes" id="UP001500657"/>
    </source>
</evidence>
<comment type="similarity">
    <text evidence="1">Belongs to the pseudomonas-type ThrB family.</text>
</comment>
<evidence type="ECO:0000259" key="2">
    <source>
        <dbReference type="Pfam" id="PF01636"/>
    </source>
</evidence>
<keyword evidence="4" id="KW-1185">Reference proteome</keyword>
<name>A0ABP3ECY7_9GAMM</name>
<dbReference type="Gene3D" id="3.90.1200.10">
    <property type="match status" value="1"/>
</dbReference>
<accession>A0ABP3ECY7</accession>
<reference evidence="4" key="1">
    <citation type="journal article" date="2019" name="Int. J. Syst. Evol. Microbiol.">
        <title>The Global Catalogue of Microorganisms (GCM) 10K type strain sequencing project: providing services to taxonomists for standard genome sequencing and annotation.</title>
        <authorList>
            <consortium name="The Broad Institute Genomics Platform"/>
            <consortium name="The Broad Institute Genome Sequencing Center for Infectious Disease"/>
            <person name="Wu L."/>
            <person name="Ma J."/>
        </authorList>
    </citation>
    <scope>NUCLEOTIDE SEQUENCE [LARGE SCALE GENOMIC DNA]</scope>
    <source>
        <strain evidence="4">JCM 16242</strain>
    </source>
</reference>
<organism evidence="3 4">
    <name type="scientific">Rhodanobacter caeni</name>
    <dbReference type="NCBI Taxonomy" id="657654"/>
    <lineage>
        <taxon>Bacteria</taxon>
        <taxon>Pseudomonadati</taxon>
        <taxon>Pseudomonadota</taxon>
        <taxon>Gammaproteobacteria</taxon>
        <taxon>Lysobacterales</taxon>
        <taxon>Rhodanobacteraceae</taxon>
        <taxon>Rhodanobacter</taxon>
    </lineage>
</organism>
<proteinExistence type="inferred from homology"/>